<evidence type="ECO:0000313" key="18">
    <source>
        <dbReference type="Proteomes" id="UP000715095"/>
    </source>
</evidence>
<evidence type="ECO:0000256" key="12">
    <source>
        <dbReference type="RuleBase" id="RU003357"/>
    </source>
</evidence>
<comment type="subcellular location">
    <subcellularLocation>
        <location evidence="1 11">Cell outer membrane</location>
        <topology evidence="1 11">Multi-pass membrane protein</topology>
    </subcellularLocation>
</comment>
<dbReference type="PROSITE" id="PS52016">
    <property type="entry name" value="TONB_DEPENDENT_REC_3"/>
    <property type="match status" value="1"/>
</dbReference>
<name>A0ABS2DRP5_9BURK</name>
<keyword evidence="8 11" id="KW-0472">Membrane</keyword>
<evidence type="ECO:0000256" key="7">
    <source>
        <dbReference type="ARBA" id="ARBA00023077"/>
    </source>
</evidence>
<feature type="signal peptide" evidence="14">
    <location>
        <begin position="1"/>
        <end position="25"/>
    </location>
</feature>
<dbReference type="InterPro" id="IPR012910">
    <property type="entry name" value="Plug_dom"/>
</dbReference>
<comment type="caution">
    <text evidence="17">The sequence shown here is derived from an EMBL/GenBank/DDBJ whole genome shotgun (WGS) entry which is preliminary data.</text>
</comment>
<dbReference type="CDD" id="cd01347">
    <property type="entry name" value="ligand_gated_channel"/>
    <property type="match status" value="1"/>
</dbReference>
<feature type="chain" id="PRO_5045683452" evidence="14">
    <location>
        <begin position="26"/>
        <end position="690"/>
    </location>
</feature>
<evidence type="ECO:0000256" key="6">
    <source>
        <dbReference type="ARBA" id="ARBA00022729"/>
    </source>
</evidence>
<accession>A0ABS2DRP5</accession>
<dbReference type="PANTHER" id="PTHR30069:SF29">
    <property type="entry name" value="HEMOGLOBIN AND HEMOGLOBIN-HAPTOGLOBIN-BINDING PROTEIN 1-RELATED"/>
    <property type="match status" value="1"/>
</dbReference>
<keyword evidence="9 17" id="KW-0675">Receptor</keyword>
<dbReference type="InterPro" id="IPR039426">
    <property type="entry name" value="TonB-dep_rcpt-like"/>
</dbReference>
<reference evidence="17 18" key="1">
    <citation type="journal article" date="2021" name="Sci. Rep.">
        <title>The distribution of antibiotic resistance genes in chicken gut microbiota commensals.</title>
        <authorList>
            <person name="Juricova H."/>
            <person name="Matiasovicova J."/>
            <person name="Kubasova T."/>
            <person name="Cejkova D."/>
            <person name="Rychlik I."/>
        </authorList>
    </citation>
    <scope>NUCLEOTIDE SEQUENCE [LARGE SCALE GENOMIC DNA]</scope>
    <source>
        <strain evidence="17 18">An829</strain>
    </source>
</reference>
<keyword evidence="5 11" id="KW-0812">Transmembrane</keyword>
<dbReference type="EMBL" id="JACJJC010000007">
    <property type="protein sequence ID" value="MBM6703984.1"/>
    <property type="molecule type" value="Genomic_DNA"/>
</dbReference>
<evidence type="ECO:0000256" key="13">
    <source>
        <dbReference type="SAM" id="MobiDB-lite"/>
    </source>
</evidence>
<keyword evidence="3 11" id="KW-0813">Transport</keyword>
<evidence type="ECO:0000256" key="9">
    <source>
        <dbReference type="ARBA" id="ARBA00023170"/>
    </source>
</evidence>
<keyword evidence="7 12" id="KW-0798">TonB box</keyword>
<evidence type="ECO:0000256" key="1">
    <source>
        <dbReference type="ARBA" id="ARBA00004571"/>
    </source>
</evidence>
<evidence type="ECO:0000256" key="11">
    <source>
        <dbReference type="PROSITE-ProRule" id="PRU01360"/>
    </source>
</evidence>
<evidence type="ECO:0000256" key="5">
    <source>
        <dbReference type="ARBA" id="ARBA00022692"/>
    </source>
</evidence>
<evidence type="ECO:0000256" key="3">
    <source>
        <dbReference type="ARBA" id="ARBA00022448"/>
    </source>
</evidence>
<keyword evidence="10 11" id="KW-0998">Cell outer membrane</keyword>
<evidence type="ECO:0000259" key="16">
    <source>
        <dbReference type="Pfam" id="PF07715"/>
    </source>
</evidence>
<dbReference type="RefSeq" id="WP_205102453.1">
    <property type="nucleotide sequence ID" value="NZ_JACJJC010000007.1"/>
</dbReference>
<dbReference type="InterPro" id="IPR037066">
    <property type="entry name" value="Plug_dom_sf"/>
</dbReference>
<feature type="domain" description="TonB-dependent receptor plug" evidence="16">
    <location>
        <begin position="45"/>
        <end position="150"/>
    </location>
</feature>
<dbReference type="PROSITE" id="PS51257">
    <property type="entry name" value="PROKAR_LIPOPROTEIN"/>
    <property type="match status" value="1"/>
</dbReference>
<evidence type="ECO:0000256" key="10">
    <source>
        <dbReference type="ARBA" id="ARBA00023237"/>
    </source>
</evidence>
<feature type="domain" description="TonB-dependent receptor-like beta-barrel" evidence="15">
    <location>
        <begin position="218"/>
        <end position="664"/>
    </location>
</feature>
<evidence type="ECO:0000313" key="17">
    <source>
        <dbReference type="EMBL" id="MBM6703984.1"/>
    </source>
</evidence>
<keyword evidence="6 14" id="KW-0732">Signal</keyword>
<comment type="similarity">
    <text evidence="2 11 12">Belongs to the TonB-dependent receptor family.</text>
</comment>
<sequence>MQKKMLKTAAAVSAALAALSSGACAEEALTTETVHVTASRVEQELLDVPMSVSVITQKDIERSNAQTVGDLLKDVPGVRVMNDGSQGMKRIQIRGEDAFRTIVMIDGQRIAEHKSMSGAPILIDPSMIERIEVIKGPASVLYGSDAIGGAVNIITKKGGTKPLEGEVSAGMNTSNSGKSLYGSVYGGAGGWTYRFSAGIEDAEDLHTAKGDVDNTAFSSRSMQGYVAYDFTPDTRAGFTLEHYDLDFQTGLQDMQASGYDDFAVNVPEWKRTKGAVFFESKNITENFVRLRADAYVQKNDKYMENRVWMNPMKMDSFADNELLQYGVSIQADWQLGDRHYLIAGYEFLYDDLEAQTNTHTRVAMGGPMNMYSRKLTENDGYQMSHAVYASMESALTDTFALNYGARYTWVSSEVTTHTGKNVTMDGSTPGEPGLTDKEKNDSSDGHVVFNLGGVWRGIEHTAVRATWAQGYRSPNLMERYIPTSMGGGEVVPNPDLDPETSDNFELGVRFTPGRAVLDIAAFYSKADDYIASFEFESNRYTNKNVSGAKTHGIEVTASYLFESGFEPYVSGTWLRRKFEEGGESTYESGTPELYGRYGVRWTGLLEGLSLRADAYAVSQSDTAQYDFDSGTTTSYGGSTHFNLTGGIGFGPQNAYSLDVGLYNITNKAYKLSTAIYEPGRYFSVKFNAKF</sequence>
<dbReference type="Pfam" id="PF00593">
    <property type="entry name" value="TonB_dep_Rec_b-barrel"/>
    <property type="match status" value="1"/>
</dbReference>
<dbReference type="Pfam" id="PF07715">
    <property type="entry name" value="Plug"/>
    <property type="match status" value="1"/>
</dbReference>
<keyword evidence="18" id="KW-1185">Reference proteome</keyword>
<dbReference type="Gene3D" id="2.170.130.10">
    <property type="entry name" value="TonB-dependent receptor, plug domain"/>
    <property type="match status" value="1"/>
</dbReference>
<dbReference type="PANTHER" id="PTHR30069">
    <property type="entry name" value="TONB-DEPENDENT OUTER MEMBRANE RECEPTOR"/>
    <property type="match status" value="1"/>
</dbReference>
<evidence type="ECO:0000256" key="8">
    <source>
        <dbReference type="ARBA" id="ARBA00023136"/>
    </source>
</evidence>
<dbReference type="Gene3D" id="2.40.170.20">
    <property type="entry name" value="TonB-dependent receptor, beta-barrel domain"/>
    <property type="match status" value="1"/>
</dbReference>
<evidence type="ECO:0000259" key="15">
    <source>
        <dbReference type="Pfam" id="PF00593"/>
    </source>
</evidence>
<proteinExistence type="inferred from homology"/>
<keyword evidence="4 11" id="KW-1134">Transmembrane beta strand</keyword>
<organism evidence="17 18">
    <name type="scientific">Sutterella massiliensis</name>
    <dbReference type="NCBI Taxonomy" id="1816689"/>
    <lineage>
        <taxon>Bacteria</taxon>
        <taxon>Pseudomonadati</taxon>
        <taxon>Pseudomonadota</taxon>
        <taxon>Betaproteobacteria</taxon>
        <taxon>Burkholderiales</taxon>
        <taxon>Sutterellaceae</taxon>
        <taxon>Sutterella</taxon>
    </lineage>
</organism>
<evidence type="ECO:0000256" key="4">
    <source>
        <dbReference type="ARBA" id="ARBA00022452"/>
    </source>
</evidence>
<dbReference type="SUPFAM" id="SSF56935">
    <property type="entry name" value="Porins"/>
    <property type="match status" value="1"/>
</dbReference>
<gene>
    <name evidence="17" type="ORF">H6A60_05730</name>
</gene>
<dbReference type="InterPro" id="IPR036942">
    <property type="entry name" value="Beta-barrel_TonB_sf"/>
</dbReference>
<protein>
    <submittedName>
        <fullName evidence="17">TonB-dependent receptor</fullName>
    </submittedName>
</protein>
<evidence type="ECO:0000256" key="14">
    <source>
        <dbReference type="SAM" id="SignalP"/>
    </source>
</evidence>
<dbReference type="Proteomes" id="UP000715095">
    <property type="component" value="Unassembled WGS sequence"/>
</dbReference>
<evidence type="ECO:0000256" key="2">
    <source>
        <dbReference type="ARBA" id="ARBA00009810"/>
    </source>
</evidence>
<feature type="region of interest" description="Disordered" evidence="13">
    <location>
        <begin position="420"/>
        <end position="442"/>
    </location>
</feature>
<dbReference type="InterPro" id="IPR000531">
    <property type="entry name" value="Beta-barrel_TonB"/>
</dbReference>